<keyword evidence="1" id="KW-1133">Transmembrane helix</keyword>
<keyword evidence="4" id="KW-1185">Reference proteome</keyword>
<organism evidence="3 4">
    <name type="scientific">Cycloclasticus zancles 78-ME</name>
    <dbReference type="NCBI Taxonomy" id="1198232"/>
    <lineage>
        <taxon>Bacteria</taxon>
        <taxon>Pseudomonadati</taxon>
        <taxon>Pseudomonadota</taxon>
        <taxon>Gammaproteobacteria</taxon>
        <taxon>Thiotrichales</taxon>
        <taxon>Piscirickettsiaceae</taxon>
        <taxon>Cycloclasticus</taxon>
    </lineage>
</organism>
<dbReference type="InterPro" id="IPR001173">
    <property type="entry name" value="Glyco_trans_2-like"/>
</dbReference>
<feature type="domain" description="Glycosyltransferase 2-like" evidence="2">
    <location>
        <begin position="11"/>
        <end position="167"/>
    </location>
</feature>
<evidence type="ECO:0000313" key="4">
    <source>
        <dbReference type="Proteomes" id="UP000015380"/>
    </source>
</evidence>
<reference evidence="3 4" key="1">
    <citation type="submission" date="2013-05" db="EMBL/GenBank/DDBJ databases">
        <title>Between feast and famine: a lifestyle of most important marine PAH-degrading bacterium Cycloclasticus sp. 7ME.</title>
        <authorList>
            <person name="Yakimov M.M."/>
            <person name="Messina E."/>
            <person name="Genovese M."/>
            <person name="Denaro R."/>
            <person name="Crisafi F."/>
            <person name="Russo D."/>
            <person name="Cappello S."/>
            <person name="Santisi S."/>
            <person name="Smedile F."/>
            <person name="Golyshina O.V."/>
            <person name="Tran H."/>
            <person name="Pieper D.H."/>
            <person name="Golyshin P.N."/>
            <person name="Giuliano L."/>
        </authorList>
    </citation>
    <scope>NUCLEOTIDE SEQUENCE [LARGE SCALE GENOMIC DNA]</scope>
    <source>
        <strain evidence="3 4">78-ME</strain>
    </source>
</reference>
<feature type="transmembrane region" description="Helical" evidence="1">
    <location>
        <begin position="306"/>
        <end position="326"/>
    </location>
</feature>
<name>S5TXC6_9GAMM</name>
<proteinExistence type="predicted"/>
<gene>
    <name evidence="3" type="ORF">CYCME_1447</name>
</gene>
<dbReference type="EMBL" id="CP005996">
    <property type="protein sequence ID" value="AGS39775.1"/>
    <property type="molecule type" value="Genomic_DNA"/>
</dbReference>
<dbReference type="eggNOG" id="COG1216">
    <property type="taxonomic scope" value="Bacteria"/>
</dbReference>
<keyword evidence="1" id="KW-0812">Transmembrane</keyword>
<dbReference type="Pfam" id="PF00535">
    <property type="entry name" value="Glycos_transf_2"/>
    <property type="match status" value="1"/>
</dbReference>
<dbReference type="SUPFAM" id="SSF53448">
    <property type="entry name" value="Nucleotide-diphospho-sugar transferases"/>
    <property type="match status" value="1"/>
</dbReference>
<dbReference type="PATRIC" id="fig|1198232.3.peg.1433"/>
<evidence type="ECO:0000313" key="3">
    <source>
        <dbReference type="EMBL" id="AGS39775.1"/>
    </source>
</evidence>
<keyword evidence="3" id="KW-0808">Transferase</keyword>
<dbReference type="Gene3D" id="3.90.550.10">
    <property type="entry name" value="Spore Coat Polysaccharide Biosynthesis Protein SpsA, Chain A"/>
    <property type="match status" value="1"/>
</dbReference>
<dbReference type="GO" id="GO:0016740">
    <property type="term" value="F:transferase activity"/>
    <property type="evidence" value="ECO:0007669"/>
    <property type="project" value="UniProtKB-KW"/>
</dbReference>
<dbReference type="KEGG" id="cza:CYCME_1447"/>
<dbReference type="InterPro" id="IPR050834">
    <property type="entry name" value="Glycosyltransf_2"/>
</dbReference>
<dbReference type="AlphaFoldDB" id="S5TXC6"/>
<dbReference type="PANTHER" id="PTHR43685:SF3">
    <property type="entry name" value="SLR2126 PROTEIN"/>
    <property type="match status" value="1"/>
</dbReference>
<dbReference type="HOGENOM" id="CLU_069115_0_0_6"/>
<dbReference type="PANTHER" id="PTHR43685">
    <property type="entry name" value="GLYCOSYLTRANSFERASE"/>
    <property type="match status" value="1"/>
</dbReference>
<feature type="transmembrane region" description="Helical" evidence="1">
    <location>
        <begin position="259"/>
        <end position="286"/>
    </location>
</feature>
<evidence type="ECO:0000259" key="2">
    <source>
        <dbReference type="Pfam" id="PF00535"/>
    </source>
</evidence>
<dbReference type="InterPro" id="IPR029044">
    <property type="entry name" value="Nucleotide-diphossugar_trans"/>
</dbReference>
<dbReference type="RefSeq" id="WP_020932613.1">
    <property type="nucleotide sequence ID" value="NC_021917.1"/>
</dbReference>
<evidence type="ECO:0000256" key="1">
    <source>
        <dbReference type="SAM" id="Phobius"/>
    </source>
</evidence>
<reference evidence="4" key="2">
    <citation type="journal article" date="2016" name="Environ. Microbiol. Rep.">
        <title>Analysis of defence systems and a conjugative IncP-1 plasmid in the marine polyaromatic hydrocarbons-degrading bacterium Cycloclasticus sp. 78-ME.</title>
        <authorList>
            <person name="Yakimov M.M."/>
            <person name="Crisafi F."/>
            <person name="Messina E."/>
            <person name="Smedile F."/>
            <person name="Lopatina A."/>
            <person name="Denaro R."/>
            <person name="Pieper D.H."/>
            <person name="Golyshin P.N."/>
            <person name="Giuliano L."/>
        </authorList>
    </citation>
    <scope>NUCLEOTIDE SEQUENCE [LARGE SCALE GENOMIC DNA]</scope>
    <source>
        <strain evidence="4">78-ME</strain>
    </source>
</reference>
<dbReference type="Proteomes" id="UP000015380">
    <property type="component" value="Chromosome"/>
</dbReference>
<accession>S5TXC6</accession>
<keyword evidence="1" id="KW-0472">Membrane</keyword>
<protein>
    <submittedName>
        <fullName evidence="3">Glycosyl transferase</fullName>
    </submittedName>
</protein>
<sequence length="332" mass="37128">MANNKNNPTISIIMPVYNGIGFLEKSLPPLADMLQKGEVLELIVIDDGSLDESMVLAKEFGARVLESGGRKGPGAARNIAVEQAKGDIVWFVDADVVVSSDAVVKLKQGFENEEIVAVFGSYDDAPPAQNFLSQYKNMVHHYYHQQASQDASTFWSGCGAVRTKKFLELGGFDIEQFKHPSIEDIELGYRLRAAGGRISLIPELQCSHLKVWRFINLVHTEFFRRAIPWSRLMIRQEKLTNDLNVGVGERIRAVLAMSLVLVVLASLFGLLTWWVAVGMLIVGLIANSNFISFFNRRKGFLFTCGGFLYHQFYYLYSSTAFAFAVLEKAVKK</sequence>